<dbReference type="Proteomes" id="UP001143391">
    <property type="component" value="Unassembled WGS sequence"/>
</dbReference>
<dbReference type="RefSeq" id="WP_275709253.1">
    <property type="nucleotide sequence ID" value="NZ_JANCMW010000014.1"/>
</dbReference>
<accession>A0ABT5YER3</accession>
<evidence type="ECO:0000313" key="2">
    <source>
        <dbReference type="EMBL" id="MDF0752176.1"/>
    </source>
</evidence>
<reference evidence="2" key="1">
    <citation type="submission" date="2022-07" db="EMBL/GenBank/DDBJ databases">
        <title>Marinobacter iranensis a new bacterium isolate from a hipersaline lake in Iran.</title>
        <authorList>
            <person name="Mohammad A.M.A."/>
            <person name="Cristina S.-P."/>
            <person name="Antonio V."/>
        </authorList>
    </citation>
    <scope>NUCLEOTIDE SEQUENCE</scope>
    <source>
        <strain evidence="2">71-i</strain>
    </source>
</reference>
<name>A0ABT5YER3_9GAMM</name>
<sequence>MMRSEAERQFYLGKAGIHLWYARKPLPGAAPSPEFTFPVEDNPEPEPVVIPPTRGATHPPRQRPEADGIGKDRLAGIQALMAESKAKSPDVPASEERRESPDTVAESVPETEPLVEAEPIEALGSGVGVPGQISAHLGFWVSDRLVLISGVSDQASERLQDVLARNILAAVGEIRIDKWREVRWPVFGNSRVPGNSPDDFRDTLRVLSSDFGSRRVILLGVLVDDLQPERADWLANVFGRASLDFPHTLAELAAVPAHKRELWQQLKSSIGA</sequence>
<dbReference type="EMBL" id="JANCMW010000014">
    <property type="protein sequence ID" value="MDF0752176.1"/>
    <property type="molecule type" value="Genomic_DNA"/>
</dbReference>
<keyword evidence="3" id="KW-1185">Reference proteome</keyword>
<comment type="caution">
    <text evidence="2">The sequence shown here is derived from an EMBL/GenBank/DDBJ whole genome shotgun (WGS) entry which is preliminary data.</text>
</comment>
<proteinExistence type="predicted"/>
<feature type="region of interest" description="Disordered" evidence="1">
    <location>
        <begin position="30"/>
        <end position="111"/>
    </location>
</feature>
<organism evidence="2 3">
    <name type="scientific">Marinobacter iranensis</name>
    <dbReference type="NCBI Taxonomy" id="2962607"/>
    <lineage>
        <taxon>Bacteria</taxon>
        <taxon>Pseudomonadati</taxon>
        <taxon>Pseudomonadota</taxon>
        <taxon>Gammaproteobacteria</taxon>
        <taxon>Pseudomonadales</taxon>
        <taxon>Marinobacteraceae</taxon>
        <taxon>Marinobacter</taxon>
    </lineage>
</organism>
<gene>
    <name evidence="2" type="ORF">NLU14_18255</name>
</gene>
<feature type="compositionally biased region" description="Basic and acidic residues" evidence="1">
    <location>
        <begin position="62"/>
        <end position="74"/>
    </location>
</feature>
<protein>
    <submittedName>
        <fullName evidence="2">2-isopropylmalate synthase</fullName>
    </submittedName>
</protein>
<evidence type="ECO:0000313" key="3">
    <source>
        <dbReference type="Proteomes" id="UP001143391"/>
    </source>
</evidence>
<evidence type="ECO:0000256" key="1">
    <source>
        <dbReference type="SAM" id="MobiDB-lite"/>
    </source>
</evidence>
<feature type="compositionally biased region" description="Basic and acidic residues" evidence="1">
    <location>
        <begin position="84"/>
        <end position="101"/>
    </location>
</feature>